<organism evidence="2 3">
    <name type="scientific">Malus baccata</name>
    <name type="common">Siberian crab apple</name>
    <name type="synonym">Pyrus baccata</name>
    <dbReference type="NCBI Taxonomy" id="106549"/>
    <lineage>
        <taxon>Eukaryota</taxon>
        <taxon>Viridiplantae</taxon>
        <taxon>Streptophyta</taxon>
        <taxon>Embryophyta</taxon>
        <taxon>Tracheophyta</taxon>
        <taxon>Spermatophyta</taxon>
        <taxon>Magnoliopsida</taxon>
        <taxon>eudicotyledons</taxon>
        <taxon>Gunneridae</taxon>
        <taxon>Pentapetalae</taxon>
        <taxon>rosids</taxon>
        <taxon>fabids</taxon>
        <taxon>Rosales</taxon>
        <taxon>Rosaceae</taxon>
        <taxon>Amygdaloideae</taxon>
        <taxon>Maleae</taxon>
        <taxon>Malus</taxon>
    </lineage>
</organism>
<name>A0A540MCQ2_MALBA</name>
<dbReference type="Proteomes" id="UP000315295">
    <property type="component" value="Unassembled WGS sequence"/>
</dbReference>
<dbReference type="Pfam" id="PF14111">
    <property type="entry name" value="DUF4283"/>
    <property type="match status" value="1"/>
</dbReference>
<protein>
    <recommendedName>
        <fullName evidence="1">DUF4283 domain-containing protein</fullName>
    </recommendedName>
</protein>
<accession>A0A540MCQ2</accession>
<comment type="caution">
    <text evidence="2">The sequence shown here is derived from an EMBL/GenBank/DDBJ whole genome shotgun (WGS) entry which is preliminary data.</text>
</comment>
<evidence type="ECO:0000313" key="2">
    <source>
        <dbReference type="EMBL" id="TQD96362.1"/>
    </source>
</evidence>
<sequence>MLSTVNVEHIKQRVLMGRLFGKLKSTEVIHTKLTLSFGEAVKNPFFVDHFGWFSLEFIDEDELENMVEGRPWFVRGQIFHLQRWMEDFKESGLISYLRNGYKGVNENGCSSPLETGLCGERRQRAANLPQLGCWFMVNKVFSDEPNMLSEGLIDLNLTLGDLDNDLIVCFP</sequence>
<dbReference type="AlphaFoldDB" id="A0A540MCQ2"/>
<evidence type="ECO:0000313" key="3">
    <source>
        <dbReference type="Proteomes" id="UP000315295"/>
    </source>
</evidence>
<keyword evidence="3" id="KW-1185">Reference proteome</keyword>
<proteinExistence type="predicted"/>
<gene>
    <name evidence="2" type="ORF">C1H46_017996</name>
</gene>
<dbReference type="InterPro" id="IPR025558">
    <property type="entry name" value="DUF4283"/>
</dbReference>
<reference evidence="2 3" key="1">
    <citation type="journal article" date="2019" name="G3 (Bethesda)">
        <title>Sequencing of a Wild Apple (Malus baccata) Genome Unravels the Differences Between Cultivated and Wild Apple Species Regarding Disease Resistance and Cold Tolerance.</title>
        <authorList>
            <person name="Chen X."/>
        </authorList>
    </citation>
    <scope>NUCLEOTIDE SEQUENCE [LARGE SCALE GENOMIC DNA]</scope>
    <source>
        <strain evidence="3">cv. Shandingzi</strain>
        <tissue evidence="2">Leaves</tissue>
    </source>
</reference>
<feature type="domain" description="DUF4283" evidence="1">
    <location>
        <begin position="14"/>
        <end position="89"/>
    </location>
</feature>
<evidence type="ECO:0000259" key="1">
    <source>
        <dbReference type="Pfam" id="PF14111"/>
    </source>
</evidence>
<dbReference type="EMBL" id="VIEB01000293">
    <property type="protein sequence ID" value="TQD96362.1"/>
    <property type="molecule type" value="Genomic_DNA"/>
</dbReference>